<evidence type="ECO:0000256" key="4">
    <source>
        <dbReference type="ARBA" id="ARBA00022448"/>
    </source>
</evidence>
<evidence type="ECO:0000256" key="9">
    <source>
        <dbReference type="ARBA" id="ARBA00023136"/>
    </source>
</evidence>
<comment type="function">
    <text evidence="1">Part of the ABC transporter complex MalEFGK involved in maltose/maltodextrin import. Probably responsible for the translocation of the substrate across the membrane.</text>
</comment>
<organism evidence="13 14">
    <name type="scientific">Pseudahrensia aquimaris</name>
    <dbReference type="NCBI Taxonomy" id="744461"/>
    <lineage>
        <taxon>Bacteria</taxon>
        <taxon>Pseudomonadati</taxon>
        <taxon>Pseudomonadota</taxon>
        <taxon>Alphaproteobacteria</taxon>
        <taxon>Hyphomicrobiales</taxon>
        <taxon>Ahrensiaceae</taxon>
        <taxon>Pseudahrensia</taxon>
    </lineage>
</organism>
<evidence type="ECO:0000256" key="6">
    <source>
        <dbReference type="ARBA" id="ARBA00022597"/>
    </source>
</evidence>
<feature type="transmembrane region" description="Helical" evidence="11">
    <location>
        <begin position="239"/>
        <end position="258"/>
    </location>
</feature>
<feature type="transmembrane region" description="Helical" evidence="11">
    <location>
        <begin position="12"/>
        <end position="33"/>
    </location>
</feature>
<keyword evidence="14" id="KW-1185">Reference proteome</keyword>
<accession>A0ABW3FAC8</accession>
<evidence type="ECO:0000256" key="7">
    <source>
        <dbReference type="ARBA" id="ARBA00022692"/>
    </source>
</evidence>
<dbReference type="Proteomes" id="UP001597101">
    <property type="component" value="Unassembled WGS sequence"/>
</dbReference>
<comment type="subcellular location">
    <subcellularLocation>
        <location evidence="2 11">Cell membrane</location>
        <topology evidence="2 11">Multi-pass membrane protein</topology>
    </subcellularLocation>
</comment>
<dbReference type="PANTHER" id="PTHR32243:SF50">
    <property type="entry name" value="MALTOSE_MALTODEXTRIN TRANSPORT SYSTEM PERMEASE PROTEIN MALG"/>
    <property type="match status" value="1"/>
</dbReference>
<dbReference type="RefSeq" id="WP_377211070.1">
    <property type="nucleotide sequence ID" value="NZ_JBHTJV010000002.1"/>
</dbReference>
<protein>
    <recommendedName>
        <fullName evidence="10">Maltose/maltodextrin transport system permease protein MalG</fullName>
    </recommendedName>
</protein>
<evidence type="ECO:0000256" key="3">
    <source>
        <dbReference type="ARBA" id="ARBA00009047"/>
    </source>
</evidence>
<dbReference type="Pfam" id="PF00528">
    <property type="entry name" value="BPD_transp_1"/>
    <property type="match status" value="1"/>
</dbReference>
<feature type="transmembrane region" description="Helical" evidence="11">
    <location>
        <begin position="104"/>
        <end position="125"/>
    </location>
</feature>
<dbReference type="InterPro" id="IPR000515">
    <property type="entry name" value="MetI-like"/>
</dbReference>
<evidence type="ECO:0000313" key="13">
    <source>
        <dbReference type="EMBL" id="MFD0915220.1"/>
    </source>
</evidence>
<dbReference type="InterPro" id="IPR050901">
    <property type="entry name" value="BP-dep_ABC_trans_perm"/>
</dbReference>
<evidence type="ECO:0000256" key="10">
    <source>
        <dbReference type="ARBA" id="ARBA00041109"/>
    </source>
</evidence>
<feature type="transmembrane region" description="Helical" evidence="11">
    <location>
        <begin position="137"/>
        <end position="155"/>
    </location>
</feature>
<evidence type="ECO:0000259" key="12">
    <source>
        <dbReference type="PROSITE" id="PS50928"/>
    </source>
</evidence>
<evidence type="ECO:0000256" key="2">
    <source>
        <dbReference type="ARBA" id="ARBA00004651"/>
    </source>
</evidence>
<comment type="similarity">
    <text evidence="3">Belongs to the binding-protein-dependent transport system permease family. MalFG subfamily.</text>
</comment>
<proteinExistence type="inferred from homology"/>
<evidence type="ECO:0000256" key="8">
    <source>
        <dbReference type="ARBA" id="ARBA00022989"/>
    </source>
</evidence>
<dbReference type="PROSITE" id="PS50928">
    <property type="entry name" value="ABC_TM1"/>
    <property type="match status" value="1"/>
</dbReference>
<sequence length="272" mass="30349">MNKTLAWWLERATLVFVSTIVLFPIGWMFLTAFKTPLDAYSVSLNFTPTLENFFTVFSDPWNLGSMVLNSVIVAGVTVLIAVPCASLAAYAFSRFKRMRGRKFLFFLVLSTQFIPAIVIVLPFFLMFRTLGLLDTRIALIIVNLAIVTPFVIWMIKGFIDAIPLDSEEAAMIDGASRLRVIKDIVAPMAAPGILTSSIFCFILTWNEFLFSLILTRRDAVTLPVGLVSFRTERGDLWELMSAAGVMITVPIFIMALLIQKHFTRGMTAGAVK</sequence>
<keyword evidence="8 11" id="KW-1133">Transmembrane helix</keyword>
<gene>
    <name evidence="13" type="ORF">ACFQ14_02250</name>
</gene>
<dbReference type="Gene3D" id="1.10.3720.10">
    <property type="entry name" value="MetI-like"/>
    <property type="match status" value="1"/>
</dbReference>
<dbReference type="EMBL" id="JBHTJV010000002">
    <property type="protein sequence ID" value="MFD0915220.1"/>
    <property type="molecule type" value="Genomic_DNA"/>
</dbReference>
<keyword evidence="4 11" id="KW-0813">Transport</keyword>
<keyword evidence="6" id="KW-0762">Sugar transport</keyword>
<feature type="domain" description="ABC transmembrane type-1" evidence="12">
    <location>
        <begin position="67"/>
        <end position="258"/>
    </location>
</feature>
<feature type="transmembrane region" description="Helical" evidence="11">
    <location>
        <begin position="184"/>
        <end position="205"/>
    </location>
</feature>
<dbReference type="CDD" id="cd06261">
    <property type="entry name" value="TM_PBP2"/>
    <property type="match status" value="1"/>
</dbReference>
<reference evidence="14" key="1">
    <citation type="journal article" date="2019" name="Int. J. Syst. Evol. Microbiol.">
        <title>The Global Catalogue of Microorganisms (GCM) 10K type strain sequencing project: providing services to taxonomists for standard genome sequencing and annotation.</title>
        <authorList>
            <consortium name="The Broad Institute Genomics Platform"/>
            <consortium name="The Broad Institute Genome Sequencing Center for Infectious Disease"/>
            <person name="Wu L."/>
            <person name="Ma J."/>
        </authorList>
    </citation>
    <scope>NUCLEOTIDE SEQUENCE [LARGE SCALE GENOMIC DNA]</scope>
    <source>
        <strain evidence="14">CCUG 60023</strain>
    </source>
</reference>
<comment type="caution">
    <text evidence="13">The sequence shown here is derived from an EMBL/GenBank/DDBJ whole genome shotgun (WGS) entry which is preliminary data.</text>
</comment>
<keyword evidence="9 11" id="KW-0472">Membrane</keyword>
<evidence type="ECO:0000256" key="5">
    <source>
        <dbReference type="ARBA" id="ARBA00022475"/>
    </source>
</evidence>
<evidence type="ECO:0000256" key="1">
    <source>
        <dbReference type="ARBA" id="ARBA00002264"/>
    </source>
</evidence>
<dbReference type="PANTHER" id="PTHR32243">
    <property type="entry name" value="MALTOSE TRANSPORT SYSTEM PERMEASE-RELATED"/>
    <property type="match status" value="1"/>
</dbReference>
<evidence type="ECO:0000313" key="14">
    <source>
        <dbReference type="Proteomes" id="UP001597101"/>
    </source>
</evidence>
<name>A0ABW3FAC8_9HYPH</name>
<feature type="transmembrane region" description="Helical" evidence="11">
    <location>
        <begin position="67"/>
        <end position="92"/>
    </location>
</feature>
<dbReference type="InterPro" id="IPR035906">
    <property type="entry name" value="MetI-like_sf"/>
</dbReference>
<dbReference type="SUPFAM" id="SSF161098">
    <property type="entry name" value="MetI-like"/>
    <property type="match status" value="1"/>
</dbReference>
<keyword evidence="5" id="KW-1003">Cell membrane</keyword>
<keyword evidence="7 11" id="KW-0812">Transmembrane</keyword>
<evidence type="ECO:0000256" key="11">
    <source>
        <dbReference type="RuleBase" id="RU363032"/>
    </source>
</evidence>